<accession>A0A0H3UAD0</accession>
<name>A0A0H3UAD0_9BACT</name>
<feature type="domain" description="ANTAR" evidence="1">
    <location>
        <begin position="58"/>
        <end position="119"/>
    </location>
</feature>
<dbReference type="InterPro" id="IPR005561">
    <property type="entry name" value="ANTAR"/>
</dbReference>
<dbReference type="GO" id="GO:0003723">
    <property type="term" value="F:RNA binding"/>
    <property type="evidence" value="ECO:0007669"/>
    <property type="project" value="InterPro"/>
</dbReference>
<dbReference type="InterPro" id="IPR011006">
    <property type="entry name" value="CheY-like_superfamily"/>
</dbReference>
<proteinExistence type="predicted"/>
<dbReference type="InterPro" id="IPR036388">
    <property type="entry name" value="WH-like_DNA-bd_sf"/>
</dbReference>
<dbReference type="AlphaFoldDB" id="A0A0H3UAD0"/>
<dbReference type="Pfam" id="PF03861">
    <property type="entry name" value="ANTAR"/>
    <property type="match status" value="1"/>
</dbReference>
<sequence length="124" mass="14371">MVYSNLKENLPEGFEMLILTSQKFISECYGNDIVCLAMPLKLDDFISTINMMAEELERKRRRARLAPKVRNEKDTQTIAEAKEVLMVRNHMTEDEAHRYIQKNSMDSGNSLVETAKMILALMRN</sequence>
<dbReference type="SUPFAM" id="SSF52172">
    <property type="entry name" value="CheY-like"/>
    <property type="match status" value="1"/>
</dbReference>
<dbReference type="SMART" id="SM01012">
    <property type="entry name" value="ANTAR"/>
    <property type="match status" value="1"/>
</dbReference>
<dbReference type="Gene3D" id="1.10.10.10">
    <property type="entry name" value="Winged helix-like DNA-binding domain superfamily/Winged helix DNA-binding domain"/>
    <property type="match status" value="1"/>
</dbReference>
<protein>
    <recommendedName>
        <fullName evidence="1">ANTAR domain-containing protein</fullName>
    </recommendedName>
</protein>
<dbReference type="EMBL" id="KF540233">
    <property type="protein sequence ID" value="AIF26447.1"/>
    <property type="molecule type" value="Genomic_DNA"/>
</dbReference>
<evidence type="ECO:0000259" key="1">
    <source>
        <dbReference type="PROSITE" id="PS50921"/>
    </source>
</evidence>
<organism evidence="2">
    <name type="scientific">uncultured bacterium fosmid pJB23D10</name>
    <dbReference type="NCBI Taxonomy" id="1478061"/>
    <lineage>
        <taxon>Bacteria</taxon>
        <taxon>environmental samples</taxon>
    </lineage>
</organism>
<reference evidence="2" key="1">
    <citation type="submission" date="2013-08" db="EMBL/GenBank/DDBJ databases">
        <title>Comparison of modified E. coli strains.</title>
        <authorList>
            <person name="Juergensen J."/>
            <person name="Bonge A."/>
            <person name="Streit W.R."/>
        </authorList>
    </citation>
    <scope>NUCLEOTIDE SEQUENCE</scope>
</reference>
<evidence type="ECO:0000313" key="2">
    <source>
        <dbReference type="EMBL" id="AIF26447.1"/>
    </source>
</evidence>
<dbReference type="PROSITE" id="PS50921">
    <property type="entry name" value="ANTAR"/>
    <property type="match status" value="1"/>
</dbReference>